<evidence type="ECO:0000313" key="2">
    <source>
        <dbReference type="Proteomes" id="UP000249203"/>
    </source>
</evidence>
<reference evidence="1 2" key="1">
    <citation type="submission" date="2018-06" db="EMBL/GenBank/DDBJ databases">
        <title>Genomic Encyclopedia of Type Strains, Phase III (KMG-III): the genomes of soil and plant-associated and newly described type strains.</title>
        <authorList>
            <person name="Whitman W."/>
        </authorList>
    </citation>
    <scope>NUCLEOTIDE SEQUENCE [LARGE SCALE GENOMIC DNA]</scope>
    <source>
        <strain evidence="1 2">CGMCC 1.15366</strain>
    </source>
</reference>
<comment type="caution">
    <text evidence="1">The sequence shown here is derived from an EMBL/GenBank/DDBJ whole genome shotgun (WGS) entry which is preliminary data.</text>
</comment>
<gene>
    <name evidence="1" type="ORF">B0I24_101217</name>
</gene>
<accession>A0A327X683</accession>
<dbReference type="EMBL" id="QLMD01000001">
    <property type="protein sequence ID" value="RAK01594.1"/>
    <property type="molecule type" value="Genomic_DNA"/>
</dbReference>
<organism evidence="1 2">
    <name type="scientific">Aliidiomarina maris</name>
    <dbReference type="NCBI Taxonomy" id="531312"/>
    <lineage>
        <taxon>Bacteria</taxon>
        <taxon>Pseudomonadati</taxon>
        <taxon>Pseudomonadota</taxon>
        <taxon>Gammaproteobacteria</taxon>
        <taxon>Alteromonadales</taxon>
        <taxon>Idiomarinaceae</taxon>
        <taxon>Aliidiomarina</taxon>
    </lineage>
</organism>
<protein>
    <submittedName>
        <fullName evidence="1">Uncharacterized protein</fullName>
    </submittedName>
</protein>
<sequence length="35" mass="4071">MVYSFAYARSTKEHVAGLWFEVNKTTLTPDYTEDV</sequence>
<dbReference type="AlphaFoldDB" id="A0A327X683"/>
<dbReference type="Proteomes" id="UP000249203">
    <property type="component" value="Unassembled WGS sequence"/>
</dbReference>
<name>A0A327X683_9GAMM</name>
<evidence type="ECO:0000313" key="1">
    <source>
        <dbReference type="EMBL" id="RAK01594.1"/>
    </source>
</evidence>
<proteinExistence type="predicted"/>